<evidence type="ECO:0000313" key="14">
    <source>
        <dbReference type="RefSeq" id="XP_003737603.1"/>
    </source>
</evidence>
<evidence type="ECO:0000256" key="6">
    <source>
        <dbReference type="ARBA" id="ARBA00022824"/>
    </source>
</evidence>
<dbReference type="RefSeq" id="XP_003737603.1">
    <property type="nucleotide sequence ID" value="XM_003737555.2"/>
</dbReference>
<evidence type="ECO:0000256" key="9">
    <source>
        <dbReference type="ARBA" id="ARBA00022989"/>
    </source>
</evidence>
<dbReference type="AlphaFoldDB" id="A0AAJ6VUX6"/>
<comment type="similarity">
    <text evidence="2">Belongs to the USE1 family.</text>
</comment>
<dbReference type="GeneID" id="100905116"/>
<keyword evidence="6" id="KW-0256">Endoplasmic reticulum</keyword>
<sequence length="240" mass="28338">MIQPIKEAPTVVRVTKSRTEMNLIRLLSRCEALVVEKKLSWKLEAYVEKLDELLNSLEKQNTIQPSLESINAYQRKINFIKGAMRVEKAEPEMKLVEQTKLNHYPDREVHQRQGTKVHRELRENLFGKEKKKQTQDVDQILREHESTKQKIAESMVSMAQDLKRNAQTAKHIIAKDTEVVKRTVHSTDENFGKLQKETERLEKKLKFSCSCHCTMWIMLVIACMVFLQMVMFMRFFPKRY</sequence>
<keyword evidence="10 12" id="KW-0472">Membrane</keyword>
<dbReference type="KEGG" id="goe:100905116"/>
<evidence type="ECO:0000256" key="7">
    <source>
        <dbReference type="ARBA" id="ARBA00022892"/>
    </source>
</evidence>
<keyword evidence="4" id="KW-0813">Transport</keyword>
<evidence type="ECO:0000313" key="13">
    <source>
        <dbReference type="Proteomes" id="UP000694867"/>
    </source>
</evidence>
<reference evidence="14" key="1">
    <citation type="submission" date="2025-08" db="UniProtKB">
        <authorList>
            <consortium name="RefSeq"/>
        </authorList>
    </citation>
    <scope>IDENTIFICATION</scope>
</reference>
<dbReference type="GO" id="GO:0005484">
    <property type="term" value="F:SNAP receptor activity"/>
    <property type="evidence" value="ECO:0007669"/>
    <property type="project" value="TreeGrafter"/>
</dbReference>
<organism evidence="13 14">
    <name type="scientific">Galendromus occidentalis</name>
    <name type="common">western predatory mite</name>
    <dbReference type="NCBI Taxonomy" id="34638"/>
    <lineage>
        <taxon>Eukaryota</taxon>
        <taxon>Metazoa</taxon>
        <taxon>Ecdysozoa</taxon>
        <taxon>Arthropoda</taxon>
        <taxon>Chelicerata</taxon>
        <taxon>Arachnida</taxon>
        <taxon>Acari</taxon>
        <taxon>Parasitiformes</taxon>
        <taxon>Mesostigmata</taxon>
        <taxon>Gamasina</taxon>
        <taxon>Phytoseioidea</taxon>
        <taxon>Phytoseiidae</taxon>
        <taxon>Typhlodrominae</taxon>
        <taxon>Galendromus</taxon>
    </lineage>
</organism>
<keyword evidence="8" id="KW-0653">Protein transport</keyword>
<evidence type="ECO:0000256" key="4">
    <source>
        <dbReference type="ARBA" id="ARBA00022448"/>
    </source>
</evidence>
<feature type="transmembrane region" description="Helical" evidence="12">
    <location>
        <begin position="215"/>
        <end position="236"/>
    </location>
</feature>
<keyword evidence="5 12" id="KW-0812">Transmembrane</keyword>
<evidence type="ECO:0000256" key="11">
    <source>
        <dbReference type="ARBA" id="ARBA00032711"/>
    </source>
</evidence>
<evidence type="ECO:0000256" key="1">
    <source>
        <dbReference type="ARBA" id="ARBA00004163"/>
    </source>
</evidence>
<dbReference type="GO" id="GO:0005789">
    <property type="term" value="C:endoplasmic reticulum membrane"/>
    <property type="evidence" value="ECO:0007669"/>
    <property type="project" value="UniProtKB-SubCell"/>
</dbReference>
<gene>
    <name evidence="14" type="primary">LOC100905116</name>
</gene>
<dbReference type="PANTHER" id="PTHR13050:SF7">
    <property type="entry name" value="VESICLE TRANSPORT PROTEIN USE1"/>
    <property type="match status" value="1"/>
</dbReference>
<dbReference type="PANTHER" id="PTHR13050">
    <property type="entry name" value="USE1-LIKE PROTEIN"/>
    <property type="match status" value="1"/>
</dbReference>
<evidence type="ECO:0000256" key="2">
    <source>
        <dbReference type="ARBA" id="ARBA00007891"/>
    </source>
</evidence>
<evidence type="ECO:0000256" key="10">
    <source>
        <dbReference type="ARBA" id="ARBA00023136"/>
    </source>
</evidence>
<dbReference type="CDD" id="cd15860">
    <property type="entry name" value="SNARE_USE1"/>
    <property type="match status" value="1"/>
</dbReference>
<evidence type="ECO:0000256" key="5">
    <source>
        <dbReference type="ARBA" id="ARBA00022692"/>
    </source>
</evidence>
<evidence type="ECO:0000256" key="12">
    <source>
        <dbReference type="SAM" id="Phobius"/>
    </source>
</evidence>
<dbReference type="GO" id="GO:0015031">
    <property type="term" value="P:protein transport"/>
    <property type="evidence" value="ECO:0007669"/>
    <property type="project" value="UniProtKB-KW"/>
</dbReference>
<protein>
    <recommendedName>
        <fullName evidence="3">Vesicle transport protein USE1</fullName>
    </recommendedName>
    <alternativeName>
        <fullName evidence="11">USE1-like protein</fullName>
    </alternativeName>
</protein>
<dbReference type="GO" id="GO:0031201">
    <property type="term" value="C:SNARE complex"/>
    <property type="evidence" value="ECO:0007669"/>
    <property type="project" value="TreeGrafter"/>
</dbReference>
<keyword evidence="9 12" id="KW-1133">Transmembrane helix</keyword>
<comment type="subcellular location">
    <subcellularLocation>
        <location evidence="1">Endoplasmic reticulum membrane</location>
        <topology evidence="1">Single-pass type IV membrane protein</topology>
    </subcellularLocation>
</comment>
<dbReference type="Proteomes" id="UP000694867">
    <property type="component" value="Unplaced"/>
</dbReference>
<dbReference type="Pfam" id="PF09753">
    <property type="entry name" value="Use1"/>
    <property type="match status" value="1"/>
</dbReference>
<evidence type="ECO:0000256" key="8">
    <source>
        <dbReference type="ARBA" id="ARBA00022927"/>
    </source>
</evidence>
<keyword evidence="7" id="KW-0931">ER-Golgi transport</keyword>
<keyword evidence="13" id="KW-1185">Reference proteome</keyword>
<dbReference type="GO" id="GO:0006890">
    <property type="term" value="P:retrograde vesicle-mediated transport, Golgi to endoplasmic reticulum"/>
    <property type="evidence" value="ECO:0007669"/>
    <property type="project" value="TreeGrafter"/>
</dbReference>
<accession>A0AAJ6VUX6</accession>
<dbReference type="CTD" id="55850"/>
<evidence type="ECO:0000256" key="3">
    <source>
        <dbReference type="ARBA" id="ARBA00015843"/>
    </source>
</evidence>
<name>A0AAJ6VUX6_9ACAR</name>
<proteinExistence type="inferred from homology"/>
<dbReference type="InterPro" id="IPR019150">
    <property type="entry name" value="Vesicle_transport_protein_Use1"/>
</dbReference>